<evidence type="ECO:0000256" key="6">
    <source>
        <dbReference type="ARBA" id="ARBA00013482"/>
    </source>
</evidence>
<evidence type="ECO:0000313" key="18">
    <source>
        <dbReference type="Proteomes" id="UP000054408"/>
    </source>
</evidence>
<evidence type="ECO:0000256" key="10">
    <source>
        <dbReference type="ARBA" id="ARBA00022982"/>
    </source>
</evidence>
<evidence type="ECO:0000313" key="17">
    <source>
        <dbReference type="EMBL" id="KNC51942.1"/>
    </source>
</evidence>
<evidence type="ECO:0000256" key="3">
    <source>
        <dbReference type="ARBA" id="ARBA00004637"/>
    </source>
</evidence>
<keyword evidence="18" id="KW-1185">Reference proteome</keyword>
<feature type="disulfide bond" evidence="16">
    <location>
        <begin position="14"/>
        <end position="44"/>
    </location>
</feature>
<dbReference type="GeneID" id="25566933"/>
<protein>
    <recommendedName>
        <fullName evidence="6">NADH dehydrogenase [ubiquinone] iron-sulfur protein 5</fullName>
    </recommendedName>
    <alternativeName>
        <fullName evidence="14">Complex I-15 kDa</fullName>
    </alternativeName>
    <alternativeName>
        <fullName evidence="15">NADH-ubiquinone oxidoreductase 15 kDa subunit</fullName>
    </alternativeName>
</protein>
<dbReference type="GO" id="GO:0005758">
    <property type="term" value="C:mitochondrial intermembrane space"/>
    <property type="evidence" value="ECO:0007669"/>
    <property type="project" value="UniProtKB-SubCell"/>
</dbReference>
<evidence type="ECO:0000256" key="1">
    <source>
        <dbReference type="ARBA" id="ARBA00003195"/>
    </source>
</evidence>
<comment type="subunit">
    <text evidence="5">Mammalian complex I is composed of 45 different subunits. This is a component of the iron-sulfur (IP) fragment of the enzyme.</text>
</comment>
<keyword evidence="7" id="KW-0813">Transport</keyword>
<organism evidence="17 18">
    <name type="scientific">Thecamonas trahens ATCC 50062</name>
    <dbReference type="NCBI Taxonomy" id="461836"/>
    <lineage>
        <taxon>Eukaryota</taxon>
        <taxon>Apusozoa</taxon>
        <taxon>Apusomonadida</taxon>
        <taxon>Apusomonadidae</taxon>
        <taxon>Thecamonas</taxon>
    </lineage>
</organism>
<dbReference type="OrthoDB" id="9992197at2759"/>
<dbReference type="RefSeq" id="XP_013755535.1">
    <property type="nucleotide sequence ID" value="XM_013900081.1"/>
</dbReference>
<evidence type="ECO:0000256" key="4">
    <source>
        <dbReference type="ARBA" id="ARBA00007372"/>
    </source>
</evidence>
<dbReference type="STRING" id="461836.A0A0L0DI10"/>
<dbReference type="GO" id="GO:0005743">
    <property type="term" value="C:mitochondrial inner membrane"/>
    <property type="evidence" value="ECO:0007669"/>
    <property type="project" value="UniProtKB-SubCell"/>
</dbReference>
<comment type="similarity">
    <text evidence="4">Belongs to the complex I NDUFS5 subunit family.</text>
</comment>
<keyword evidence="9" id="KW-0999">Mitochondrion inner membrane</keyword>
<dbReference type="GO" id="GO:0032981">
    <property type="term" value="P:mitochondrial respiratory chain complex I assembly"/>
    <property type="evidence" value="ECO:0007669"/>
    <property type="project" value="TreeGrafter"/>
</dbReference>
<dbReference type="Proteomes" id="UP000054408">
    <property type="component" value="Unassembled WGS sequence"/>
</dbReference>
<dbReference type="AlphaFoldDB" id="A0A0L0DI10"/>
<keyword evidence="11" id="KW-0496">Mitochondrion</keyword>
<evidence type="ECO:0000256" key="8">
    <source>
        <dbReference type="ARBA" id="ARBA00022660"/>
    </source>
</evidence>
<evidence type="ECO:0000256" key="2">
    <source>
        <dbReference type="ARBA" id="ARBA00004569"/>
    </source>
</evidence>
<proteinExistence type="inferred from homology"/>
<keyword evidence="13 16" id="KW-1015">Disulfide bond</keyword>
<gene>
    <name evidence="17" type="ORF">AMSG_08185</name>
</gene>
<keyword evidence="10" id="KW-0249">Electron transport</keyword>
<dbReference type="EMBL" id="GL349471">
    <property type="protein sequence ID" value="KNC51942.1"/>
    <property type="molecule type" value="Genomic_DNA"/>
</dbReference>
<comment type="function">
    <text evidence="1">Accessory subunit of the mitochondrial membrane respiratory chain NADH dehydrogenase (Complex I), that is believed not to be involved in catalysis. Complex I functions in the transfer of electrons from NADH to the respiratory chain. The immediate electron acceptor for the enzyme is believed to be ubiquinone.</text>
</comment>
<reference evidence="17 18" key="1">
    <citation type="submission" date="2010-05" db="EMBL/GenBank/DDBJ databases">
        <title>The Genome Sequence of Thecamonas trahens ATCC 50062.</title>
        <authorList>
            <consortium name="The Broad Institute Genome Sequencing Platform"/>
            <person name="Russ C."/>
            <person name="Cuomo C."/>
            <person name="Shea T."/>
            <person name="Young S.K."/>
            <person name="Zeng Q."/>
            <person name="Koehrsen M."/>
            <person name="Haas B."/>
            <person name="Borodovsky M."/>
            <person name="Guigo R."/>
            <person name="Alvarado L."/>
            <person name="Berlin A."/>
            <person name="Bochicchio J."/>
            <person name="Borenstein D."/>
            <person name="Chapman S."/>
            <person name="Chen Z."/>
            <person name="Freedman E."/>
            <person name="Gellesch M."/>
            <person name="Goldberg J."/>
            <person name="Griggs A."/>
            <person name="Gujja S."/>
            <person name="Heilman E."/>
            <person name="Heiman D."/>
            <person name="Hepburn T."/>
            <person name="Howarth C."/>
            <person name="Jen D."/>
            <person name="Larson L."/>
            <person name="Mehta T."/>
            <person name="Park D."/>
            <person name="Pearson M."/>
            <person name="Roberts A."/>
            <person name="Saif S."/>
            <person name="Shenoy N."/>
            <person name="Sisk P."/>
            <person name="Stolte C."/>
            <person name="Sykes S."/>
            <person name="Thomson T."/>
            <person name="Walk T."/>
            <person name="White J."/>
            <person name="Yandava C."/>
            <person name="Burger G."/>
            <person name="Gray M.W."/>
            <person name="Holland P.W.H."/>
            <person name="King N."/>
            <person name="Lang F.B.F."/>
            <person name="Roger A.J."/>
            <person name="Ruiz-Trillo I."/>
            <person name="Lander E."/>
            <person name="Nusbaum C."/>
        </authorList>
    </citation>
    <scope>NUCLEOTIDE SEQUENCE [LARGE SCALE GENOMIC DNA]</scope>
    <source>
        <strain evidence="17 18">ATCC 50062</strain>
    </source>
</reference>
<name>A0A0L0DI10_THETB</name>
<dbReference type="PROSITE" id="PS51808">
    <property type="entry name" value="CHCH"/>
    <property type="match status" value="1"/>
</dbReference>
<keyword evidence="8" id="KW-0679">Respiratory chain</keyword>
<comment type="subcellular location">
    <subcellularLocation>
        <location evidence="3">Mitochondrion inner membrane</location>
        <topology evidence="3">Peripheral membrane protein</topology>
    </subcellularLocation>
    <subcellularLocation>
        <location evidence="2">Mitochondrion intermembrane space</location>
    </subcellularLocation>
</comment>
<dbReference type="InterPro" id="IPR019342">
    <property type="entry name" value="NADH_UbQ_OxRdtase_FeS-su5"/>
</dbReference>
<accession>A0A0L0DI10</accession>
<evidence type="ECO:0000256" key="14">
    <source>
        <dbReference type="ARBA" id="ARBA00031222"/>
    </source>
</evidence>
<keyword evidence="12" id="KW-0472">Membrane</keyword>
<evidence type="ECO:0000256" key="15">
    <source>
        <dbReference type="ARBA" id="ARBA00032739"/>
    </source>
</evidence>
<dbReference type="OMA" id="MQNAYRK"/>
<feature type="disulfide bond" evidence="16">
    <location>
        <begin position="24"/>
        <end position="34"/>
    </location>
</feature>
<evidence type="ECO:0000256" key="12">
    <source>
        <dbReference type="ARBA" id="ARBA00023136"/>
    </source>
</evidence>
<evidence type="ECO:0000256" key="13">
    <source>
        <dbReference type="ARBA" id="ARBA00023157"/>
    </source>
</evidence>
<dbReference type="PANTHER" id="PTHR15224">
    <property type="entry name" value="NADH DEHYDROGENASE [UBIQUINONE] IRON-SULFUR PROTEIN 5"/>
    <property type="match status" value="1"/>
</dbReference>
<dbReference type="PANTHER" id="PTHR15224:SF1">
    <property type="entry name" value="NADH DEHYDROGENASE [UBIQUINONE] IRON-SULFUR PROTEIN 5"/>
    <property type="match status" value="1"/>
</dbReference>
<dbReference type="Pfam" id="PF10200">
    <property type="entry name" value="Ndufs5"/>
    <property type="match status" value="1"/>
</dbReference>
<evidence type="ECO:0000256" key="5">
    <source>
        <dbReference type="ARBA" id="ARBA00011261"/>
    </source>
</evidence>
<evidence type="ECO:0000256" key="7">
    <source>
        <dbReference type="ARBA" id="ARBA00022448"/>
    </source>
</evidence>
<sequence>MASQFGVRAGTGRCHQFWKAFEECMDTTTTGTECRLIREDYIECLHHKKEFARAAQVEAARELKASGGGDDHGHGH</sequence>
<evidence type="ECO:0000256" key="16">
    <source>
        <dbReference type="PIRSR" id="PIRSR619342-50"/>
    </source>
</evidence>
<dbReference type="CDD" id="cd24141">
    <property type="entry name" value="NDUFS5-like"/>
    <property type="match status" value="1"/>
</dbReference>
<evidence type="ECO:0000256" key="9">
    <source>
        <dbReference type="ARBA" id="ARBA00022792"/>
    </source>
</evidence>
<evidence type="ECO:0000256" key="11">
    <source>
        <dbReference type="ARBA" id="ARBA00023128"/>
    </source>
</evidence>